<feature type="transmembrane region" description="Helical" evidence="5">
    <location>
        <begin position="20"/>
        <end position="40"/>
    </location>
</feature>
<feature type="transmembrane region" description="Helical" evidence="5">
    <location>
        <begin position="457"/>
        <end position="477"/>
    </location>
</feature>
<keyword evidence="4 5" id="KW-0472">Membrane</keyword>
<evidence type="ECO:0000256" key="1">
    <source>
        <dbReference type="ARBA" id="ARBA00004141"/>
    </source>
</evidence>
<name>A0ABM0JG44_APLCA</name>
<feature type="transmembrane region" description="Helical" evidence="5">
    <location>
        <begin position="309"/>
        <end position="330"/>
    </location>
</feature>
<sequence length="532" mass="58858">MVTMRTFEDLIDDLGGMGRFQILLIISVISCQFFTGWSMLQMSYAGLIPSFRCIVEDSVNVTRNTNQSLDVCEVNGTVCSSYAFSGPAQTVITEWNLVCDMKWVKPTITSVQMGGVLLGALLAGQMSDTFGRKKSLYGFNLYHIIINVGAAFSVSWIMFVVMRFFIGIGIGAIVVIAFTYPLEFLPIKWRPILSIVPSWSLGVALFSAAAYILDNWSQLHLACGILSIPSLIGWFFVPESIRWLTLQGNVKDAEKVFEKIARSNGKEVPLDTMKVLQSIIETENHSREFARSYTYFDLFRNLRMIKLNLVLWLFWSTLSLSFYGISFGVSSLSGNLYLNIFLLAVMELPVRMTTFALNNRLGRKVTTFGFMTLSVLPSAGCLLAYLLAPEPIRDTAVNGLSLIAKMMVASAWSNAQIWTSELYPTVVRSLGYGFANMGARVGGIAAPFVVNFDDMPLVAYGVMTVLLGVCTVLTLTLDETKGKVLSDSFGADTDIKTTEPQHDKGVDKNGEVMGVFDKATEQNLKSDTCTRF</sequence>
<dbReference type="Proteomes" id="UP000694888">
    <property type="component" value="Unplaced"/>
</dbReference>
<dbReference type="InterPro" id="IPR005829">
    <property type="entry name" value="Sugar_transporter_CS"/>
</dbReference>
<dbReference type="SUPFAM" id="SSF103473">
    <property type="entry name" value="MFS general substrate transporter"/>
    <property type="match status" value="1"/>
</dbReference>
<feature type="transmembrane region" description="Helical" evidence="5">
    <location>
        <begin position="336"/>
        <end position="356"/>
    </location>
</feature>
<dbReference type="PROSITE" id="PS00217">
    <property type="entry name" value="SUGAR_TRANSPORT_2"/>
    <property type="match status" value="1"/>
</dbReference>
<feature type="transmembrane region" description="Helical" evidence="5">
    <location>
        <begin position="192"/>
        <end position="213"/>
    </location>
</feature>
<dbReference type="InterPro" id="IPR020846">
    <property type="entry name" value="MFS_dom"/>
</dbReference>
<evidence type="ECO:0000259" key="6">
    <source>
        <dbReference type="PROSITE" id="PS50850"/>
    </source>
</evidence>
<dbReference type="GeneID" id="101845225"/>
<dbReference type="PROSITE" id="PS51257">
    <property type="entry name" value="PROKAR_LIPOPROTEIN"/>
    <property type="match status" value="1"/>
</dbReference>
<dbReference type="Pfam" id="PF00083">
    <property type="entry name" value="Sugar_tr"/>
    <property type="match status" value="1"/>
</dbReference>
<evidence type="ECO:0000256" key="2">
    <source>
        <dbReference type="ARBA" id="ARBA00022692"/>
    </source>
</evidence>
<feature type="transmembrane region" description="Helical" evidence="5">
    <location>
        <begin position="136"/>
        <end position="158"/>
    </location>
</feature>
<reference evidence="8 9" key="1">
    <citation type="submission" date="2025-05" db="UniProtKB">
        <authorList>
            <consortium name="RefSeq"/>
        </authorList>
    </citation>
    <scope>IDENTIFICATION</scope>
</reference>
<keyword evidence="2 5" id="KW-0812">Transmembrane</keyword>
<evidence type="ECO:0000313" key="9">
    <source>
        <dbReference type="RefSeq" id="XP_005092910.1"/>
    </source>
</evidence>
<dbReference type="RefSeq" id="XP_005092910.1">
    <property type="nucleotide sequence ID" value="XM_005092853.3"/>
</dbReference>
<keyword evidence="3 5" id="KW-1133">Transmembrane helix</keyword>
<proteinExistence type="predicted"/>
<comment type="subcellular location">
    <subcellularLocation>
        <location evidence="1">Membrane</location>
        <topology evidence="1">Multi-pass membrane protein</topology>
    </subcellularLocation>
</comment>
<dbReference type="PROSITE" id="PS50850">
    <property type="entry name" value="MFS"/>
    <property type="match status" value="1"/>
</dbReference>
<dbReference type="PANTHER" id="PTHR24064">
    <property type="entry name" value="SOLUTE CARRIER FAMILY 22 MEMBER"/>
    <property type="match status" value="1"/>
</dbReference>
<organism evidence="7 8">
    <name type="scientific">Aplysia californica</name>
    <name type="common">California sea hare</name>
    <dbReference type="NCBI Taxonomy" id="6500"/>
    <lineage>
        <taxon>Eukaryota</taxon>
        <taxon>Metazoa</taxon>
        <taxon>Spiralia</taxon>
        <taxon>Lophotrochozoa</taxon>
        <taxon>Mollusca</taxon>
        <taxon>Gastropoda</taxon>
        <taxon>Heterobranchia</taxon>
        <taxon>Euthyneura</taxon>
        <taxon>Tectipleura</taxon>
        <taxon>Aplysiida</taxon>
        <taxon>Aplysioidea</taxon>
        <taxon>Aplysiidae</taxon>
        <taxon>Aplysia</taxon>
    </lineage>
</organism>
<keyword evidence="7" id="KW-1185">Reference proteome</keyword>
<feature type="transmembrane region" description="Helical" evidence="5">
    <location>
        <begin position="368"/>
        <end position="388"/>
    </location>
</feature>
<gene>
    <name evidence="8 9" type="primary">LOC101845225</name>
</gene>
<evidence type="ECO:0000256" key="3">
    <source>
        <dbReference type="ARBA" id="ARBA00022989"/>
    </source>
</evidence>
<evidence type="ECO:0000256" key="4">
    <source>
        <dbReference type="ARBA" id="ARBA00023136"/>
    </source>
</evidence>
<dbReference type="Gene3D" id="1.20.1250.20">
    <property type="entry name" value="MFS general substrate transporter like domains"/>
    <property type="match status" value="1"/>
</dbReference>
<feature type="domain" description="Major facilitator superfamily (MFS) profile" evidence="6">
    <location>
        <begin position="38"/>
        <end position="482"/>
    </location>
</feature>
<dbReference type="InterPro" id="IPR005828">
    <property type="entry name" value="MFS_sugar_transport-like"/>
</dbReference>
<dbReference type="InterPro" id="IPR036259">
    <property type="entry name" value="MFS_trans_sf"/>
</dbReference>
<protein>
    <submittedName>
        <fullName evidence="8 9">Solute carrier family 22 member 7</fullName>
    </submittedName>
</protein>
<dbReference type="RefSeq" id="XP_005092909.1">
    <property type="nucleotide sequence ID" value="XM_005092852.3"/>
</dbReference>
<accession>A0ABM0JG44</accession>
<evidence type="ECO:0000313" key="8">
    <source>
        <dbReference type="RefSeq" id="XP_005092909.1"/>
    </source>
</evidence>
<feature type="transmembrane region" description="Helical" evidence="5">
    <location>
        <begin position="219"/>
        <end position="237"/>
    </location>
</feature>
<feature type="transmembrane region" description="Helical" evidence="5">
    <location>
        <begin position="164"/>
        <end position="185"/>
    </location>
</feature>
<evidence type="ECO:0000313" key="7">
    <source>
        <dbReference type="Proteomes" id="UP000694888"/>
    </source>
</evidence>
<evidence type="ECO:0000256" key="5">
    <source>
        <dbReference type="SAM" id="Phobius"/>
    </source>
</evidence>